<keyword evidence="2" id="KW-0548">Nucleotidyltransferase</keyword>
<organism evidence="2">
    <name type="scientific">Tanacetum cinerariifolium</name>
    <name type="common">Dalmatian daisy</name>
    <name type="synonym">Chrysanthemum cinerariifolium</name>
    <dbReference type="NCBI Taxonomy" id="118510"/>
    <lineage>
        <taxon>Eukaryota</taxon>
        <taxon>Viridiplantae</taxon>
        <taxon>Streptophyta</taxon>
        <taxon>Embryophyta</taxon>
        <taxon>Tracheophyta</taxon>
        <taxon>Spermatophyta</taxon>
        <taxon>Magnoliopsida</taxon>
        <taxon>eudicotyledons</taxon>
        <taxon>Gunneridae</taxon>
        <taxon>Pentapetalae</taxon>
        <taxon>asterids</taxon>
        <taxon>campanulids</taxon>
        <taxon>Asterales</taxon>
        <taxon>Asteraceae</taxon>
        <taxon>Asteroideae</taxon>
        <taxon>Anthemideae</taxon>
        <taxon>Anthemidinae</taxon>
        <taxon>Tanacetum</taxon>
    </lineage>
</organism>
<dbReference type="Pfam" id="PF07727">
    <property type="entry name" value="RVT_2"/>
    <property type="match status" value="1"/>
</dbReference>
<evidence type="ECO:0000259" key="1">
    <source>
        <dbReference type="Pfam" id="PF07727"/>
    </source>
</evidence>
<dbReference type="InterPro" id="IPR013103">
    <property type="entry name" value="RVT_2"/>
</dbReference>
<sequence>MIRVVLLLRPIWQDLRKGRVLETCSKIGGLYLFDKKYNISVVSNNRSLNLTNVDHDSPCEVCHKAKQTRDSFPLSENKSTIFGKLIHLDVWGPYKVVCRKGFRPYDDEEGPSGRYGGVYQPDLDDILGDNSESDGSVGKTDHVPIFQNDLNALGMEQGFLSQKGCRVKRGVKKKQVSLSNKSVEVNKHVNVALGINFDTQTPNVVNAGLESFLTVYEAHGIHSPVSANKENMNDVGTTVGPISAGDTPVECIRVISEQVANTSYGFFLGKRVAYLLLITMLGTLENVESSSTSTTLIVEKINKIDKIERLIIDGNVTLVNDEANPLPKVDSLCDHNSEDEVASVDNEMANFLASKKVGYGTNSLLEQWKETYENDDYDFDPYDDDMYKDHDIPDKIQSICDNLYIKVRETLYQKKDPNWINALNDEMHALYKNDTWCLTDLPTGRKTIGSKLVFRIRYKSDGEIDRFKVRLVAKGFGQKERIEYEETFSLVHMYSPIKSHFDIALILSKYLKLAHGSGDQFLDIVFLLMVVWFHGRSRSKLPVSLTFSEAGVLHVNWTRLGHCYDATYLGLKYTFTKMTCVSDEDLDIYSRLNQVRDCCFILGFISSGCLHQWSSTLADKIDKGFQYGLIKRDIVKRVPTSSHKVLLMQSRAMKLSKQFQLAYDKCKKMKLSQDMQLIQKLLDDQKRNIVTNSRVTPSWKEIVSLTFSEAGVLNVNWTRLEYCVEKVASGLIKTVKVESEENVASGKHLEEKHVTWARFEKKINKNTTFQTDDSHPDAFTKCA</sequence>
<reference evidence="2" key="1">
    <citation type="journal article" date="2019" name="Sci. Rep.">
        <title>Draft genome of Tanacetum cinerariifolium, the natural source of mosquito coil.</title>
        <authorList>
            <person name="Yamashiro T."/>
            <person name="Shiraishi A."/>
            <person name="Satake H."/>
            <person name="Nakayama K."/>
        </authorList>
    </citation>
    <scope>NUCLEOTIDE SEQUENCE</scope>
</reference>
<keyword evidence="2" id="KW-0695">RNA-directed DNA polymerase</keyword>
<accession>A0A6L2JFI4</accession>
<proteinExistence type="predicted"/>
<protein>
    <submittedName>
        <fullName evidence="2">Putative reverse transcriptase, RNA-dependent DNA polymerase, Gag-polypeptide of LTR copia-type</fullName>
    </submittedName>
</protein>
<name>A0A6L2JFI4_TANCI</name>
<comment type="caution">
    <text evidence="2">The sequence shown here is derived from an EMBL/GenBank/DDBJ whole genome shotgun (WGS) entry which is preliminary data.</text>
</comment>
<evidence type="ECO:0000313" key="2">
    <source>
        <dbReference type="EMBL" id="GEU34675.1"/>
    </source>
</evidence>
<keyword evidence="2" id="KW-0808">Transferase</keyword>
<dbReference type="GO" id="GO:0003964">
    <property type="term" value="F:RNA-directed DNA polymerase activity"/>
    <property type="evidence" value="ECO:0007669"/>
    <property type="project" value="UniProtKB-KW"/>
</dbReference>
<dbReference type="AlphaFoldDB" id="A0A6L2JFI4"/>
<dbReference type="EMBL" id="BKCJ010000605">
    <property type="protein sequence ID" value="GEU34675.1"/>
    <property type="molecule type" value="Genomic_DNA"/>
</dbReference>
<gene>
    <name evidence="2" type="ORF">Tci_006653</name>
</gene>
<feature type="domain" description="Reverse transcriptase Ty1/copia-type" evidence="1">
    <location>
        <begin position="433"/>
        <end position="500"/>
    </location>
</feature>